<evidence type="ECO:0000256" key="2">
    <source>
        <dbReference type="ARBA" id="ARBA00023125"/>
    </source>
</evidence>
<evidence type="ECO:0000313" key="7">
    <source>
        <dbReference type="Proteomes" id="UP001174908"/>
    </source>
</evidence>
<dbReference type="PROSITE" id="PS50042">
    <property type="entry name" value="CNMP_BINDING_3"/>
    <property type="match status" value="1"/>
</dbReference>
<dbReference type="EMBL" id="JASZYV010000001">
    <property type="protein sequence ID" value="MDM0043323.1"/>
    <property type="molecule type" value="Genomic_DNA"/>
</dbReference>
<evidence type="ECO:0000259" key="4">
    <source>
        <dbReference type="PROSITE" id="PS50042"/>
    </source>
</evidence>
<dbReference type="SUPFAM" id="SSF46785">
    <property type="entry name" value="Winged helix' DNA-binding domain"/>
    <property type="match status" value="1"/>
</dbReference>
<dbReference type="PANTHER" id="PTHR24567:SF26">
    <property type="entry name" value="REGULATORY PROTEIN YEIL"/>
    <property type="match status" value="1"/>
</dbReference>
<dbReference type="InterPro" id="IPR012318">
    <property type="entry name" value="HTH_CRP"/>
</dbReference>
<dbReference type="SUPFAM" id="SSF51206">
    <property type="entry name" value="cAMP-binding domain-like"/>
    <property type="match status" value="1"/>
</dbReference>
<evidence type="ECO:0000256" key="1">
    <source>
        <dbReference type="ARBA" id="ARBA00023015"/>
    </source>
</evidence>
<protein>
    <submittedName>
        <fullName evidence="6">Crp/Fnr family transcriptional regulator</fullName>
    </submittedName>
</protein>
<dbReference type="InterPro" id="IPR050397">
    <property type="entry name" value="Env_Response_Regulators"/>
</dbReference>
<keyword evidence="1" id="KW-0805">Transcription regulation</keyword>
<dbReference type="Pfam" id="PF00027">
    <property type="entry name" value="cNMP_binding"/>
    <property type="match status" value="1"/>
</dbReference>
<dbReference type="InterPro" id="IPR018490">
    <property type="entry name" value="cNMP-bd_dom_sf"/>
</dbReference>
<keyword evidence="3" id="KW-0804">Transcription</keyword>
<dbReference type="Pfam" id="PF13545">
    <property type="entry name" value="HTH_Crp_2"/>
    <property type="match status" value="1"/>
</dbReference>
<evidence type="ECO:0000256" key="3">
    <source>
        <dbReference type="ARBA" id="ARBA00023163"/>
    </source>
</evidence>
<evidence type="ECO:0000259" key="5">
    <source>
        <dbReference type="PROSITE" id="PS51063"/>
    </source>
</evidence>
<keyword evidence="7" id="KW-1185">Reference proteome</keyword>
<keyword evidence="2" id="KW-0238">DNA-binding</keyword>
<dbReference type="InterPro" id="IPR036390">
    <property type="entry name" value="WH_DNA-bd_sf"/>
</dbReference>
<comment type="caution">
    <text evidence="6">The sequence shown here is derived from an EMBL/GenBank/DDBJ whole genome shotgun (WGS) entry which is preliminary data.</text>
</comment>
<gene>
    <name evidence="6" type="ORF">QTH91_02405</name>
</gene>
<dbReference type="SMART" id="SM00100">
    <property type="entry name" value="cNMP"/>
    <property type="match status" value="1"/>
</dbReference>
<dbReference type="SMART" id="SM00419">
    <property type="entry name" value="HTH_CRP"/>
    <property type="match status" value="1"/>
</dbReference>
<feature type="domain" description="HTH crp-type" evidence="5">
    <location>
        <begin position="147"/>
        <end position="218"/>
    </location>
</feature>
<dbReference type="InterPro" id="IPR014710">
    <property type="entry name" value="RmlC-like_jellyroll"/>
</dbReference>
<dbReference type="Proteomes" id="UP001174908">
    <property type="component" value="Unassembled WGS sequence"/>
</dbReference>
<proteinExistence type="predicted"/>
<dbReference type="PROSITE" id="PS51063">
    <property type="entry name" value="HTH_CRP_2"/>
    <property type="match status" value="1"/>
</dbReference>
<reference evidence="6" key="1">
    <citation type="submission" date="2023-06" db="EMBL/GenBank/DDBJ databases">
        <authorList>
            <person name="Jiang Y."/>
            <person name="Liu Q."/>
        </authorList>
    </citation>
    <scope>NUCLEOTIDE SEQUENCE</scope>
    <source>
        <strain evidence="6">CGMCC 1.12089</strain>
    </source>
</reference>
<sequence length="218" mass="23735">MSSASNDRYRVDLLANLPAASSRRLMALGIRRSFRDGQLIQKRGDSAQHALVLLSGRLRSVGYTGGGVEQLSRWMESGEVSGFSSVLGDAPVPVDLIAEGKVELLILPRQPLLEFLAEDALVSLAVARALSLRVNELFDMIFIRAEESLGARVWATLQRLAAENGQRGAGGVMLRISQGDLARAVGASRQKVNLQLRQLQTEGRVRLGYRWIEVVDGG</sequence>
<dbReference type="InterPro" id="IPR000595">
    <property type="entry name" value="cNMP-bd_dom"/>
</dbReference>
<organism evidence="6 7">
    <name type="scientific">Variovorax dokdonensis</name>
    <dbReference type="NCBI Taxonomy" id="344883"/>
    <lineage>
        <taxon>Bacteria</taxon>
        <taxon>Pseudomonadati</taxon>
        <taxon>Pseudomonadota</taxon>
        <taxon>Betaproteobacteria</taxon>
        <taxon>Burkholderiales</taxon>
        <taxon>Comamonadaceae</taxon>
        <taxon>Variovorax</taxon>
    </lineage>
</organism>
<feature type="domain" description="Cyclic nucleotide-binding" evidence="4">
    <location>
        <begin position="13"/>
        <end position="116"/>
    </location>
</feature>
<evidence type="ECO:0000313" key="6">
    <source>
        <dbReference type="EMBL" id="MDM0043323.1"/>
    </source>
</evidence>
<name>A0ABT7N5X9_9BURK</name>
<dbReference type="Gene3D" id="2.60.120.10">
    <property type="entry name" value="Jelly Rolls"/>
    <property type="match status" value="1"/>
</dbReference>
<accession>A0ABT7N5X9</accession>
<dbReference type="Gene3D" id="1.10.10.10">
    <property type="entry name" value="Winged helix-like DNA-binding domain superfamily/Winged helix DNA-binding domain"/>
    <property type="match status" value="1"/>
</dbReference>
<dbReference type="PANTHER" id="PTHR24567">
    <property type="entry name" value="CRP FAMILY TRANSCRIPTIONAL REGULATORY PROTEIN"/>
    <property type="match status" value="1"/>
</dbReference>
<dbReference type="CDD" id="cd00038">
    <property type="entry name" value="CAP_ED"/>
    <property type="match status" value="1"/>
</dbReference>
<dbReference type="InterPro" id="IPR036388">
    <property type="entry name" value="WH-like_DNA-bd_sf"/>
</dbReference>
<dbReference type="RefSeq" id="WP_286658439.1">
    <property type="nucleotide sequence ID" value="NZ_JASZYV010000001.1"/>
</dbReference>